<dbReference type="PRINTS" id="PR00767">
    <property type="entry name" value="DBMONOXGNASE"/>
</dbReference>
<dbReference type="InterPro" id="IPR028460">
    <property type="entry name" value="Tbh/DBH"/>
</dbReference>
<keyword evidence="9" id="KW-0732">Signal</keyword>
<dbReference type="RefSeq" id="XP_019644474.1">
    <property type="nucleotide sequence ID" value="XM_019788915.1"/>
</dbReference>
<keyword evidence="5" id="KW-0186">Copper</keyword>
<dbReference type="GO" id="GO:0030667">
    <property type="term" value="C:secretory granule membrane"/>
    <property type="evidence" value="ECO:0007669"/>
    <property type="project" value="TreeGrafter"/>
</dbReference>
<dbReference type="InterPro" id="IPR014784">
    <property type="entry name" value="Cu2_ascorb_mOase-like_C"/>
</dbReference>
<dbReference type="Pfam" id="PF01082">
    <property type="entry name" value="Cu2_monooxygen"/>
    <property type="match status" value="1"/>
</dbReference>
<dbReference type="SMART" id="SM00664">
    <property type="entry name" value="DoH"/>
    <property type="match status" value="1"/>
</dbReference>
<feature type="signal peptide" evidence="9">
    <location>
        <begin position="1"/>
        <end position="19"/>
    </location>
</feature>
<evidence type="ECO:0000256" key="4">
    <source>
        <dbReference type="ARBA" id="ARBA00023002"/>
    </source>
</evidence>
<dbReference type="InterPro" id="IPR000323">
    <property type="entry name" value="Cu2_ascorb_mOase_N"/>
</dbReference>
<feature type="domain" description="DOMON" evidence="10">
    <location>
        <begin position="37"/>
        <end position="151"/>
    </location>
</feature>
<dbReference type="Gene3D" id="2.60.120.310">
    <property type="entry name" value="Copper type II, ascorbate-dependent monooxygenase, N-terminal domain"/>
    <property type="match status" value="1"/>
</dbReference>
<dbReference type="Pfam" id="PF03351">
    <property type="entry name" value="DOMON"/>
    <property type="match status" value="1"/>
</dbReference>
<dbReference type="PROSITE" id="PS50836">
    <property type="entry name" value="DOMON"/>
    <property type="match status" value="1"/>
</dbReference>
<evidence type="ECO:0000256" key="2">
    <source>
        <dbReference type="ARBA" id="ARBA00010676"/>
    </source>
</evidence>
<keyword evidence="6" id="KW-0503">Monooxygenase</keyword>
<evidence type="ECO:0000256" key="3">
    <source>
        <dbReference type="ARBA" id="ARBA00022723"/>
    </source>
</evidence>
<dbReference type="InterPro" id="IPR005018">
    <property type="entry name" value="DOMON_domain"/>
</dbReference>
<keyword evidence="3" id="KW-0479">Metal-binding</keyword>
<organism evidence="11 12">
    <name type="scientific">Branchiostoma belcheri</name>
    <name type="common">Amphioxus</name>
    <dbReference type="NCBI Taxonomy" id="7741"/>
    <lineage>
        <taxon>Eukaryota</taxon>
        <taxon>Metazoa</taxon>
        <taxon>Chordata</taxon>
        <taxon>Cephalochordata</taxon>
        <taxon>Leptocardii</taxon>
        <taxon>Amphioxiformes</taxon>
        <taxon>Branchiostomatidae</taxon>
        <taxon>Branchiostoma</taxon>
    </lineage>
</organism>
<dbReference type="InterPro" id="IPR000945">
    <property type="entry name" value="DBH-like"/>
</dbReference>
<dbReference type="AlphaFoldDB" id="A0A6P5ADS7"/>
<dbReference type="SUPFAM" id="SSF49344">
    <property type="entry name" value="CBD9-like"/>
    <property type="match status" value="1"/>
</dbReference>
<protein>
    <submittedName>
        <fullName evidence="12">DBH-like monooxygenase protein 1</fullName>
    </submittedName>
</protein>
<dbReference type="GO" id="GO:0005615">
    <property type="term" value="C:extracellular space"/>
    <property type="evidence" value="ECO:0007669"/>
    <property type="project" value="TreeGrafter"/>
</dbReference>
<evidence type="ECO:0000256" key="8">
    <source>
        <dbReference type="ARBA" id="ARBA00023180"/>
    </source>
</evidence>
<evidence type="ECO:0000313" key="12">
    <source>
        <dbReference type="RefSeq" id="XP_019644474.1"/>
    </source>
</evidence>
<accession>A0A6P5ADS7</accession>
<evidence type="ECO:0000313" key="11">
    <source>
        <dbReference type="Proteomes" id="UP000515135"/>
    </source>
</evidence>
<dbReference type="KEGG" id="bbel:109485357"/>
<name>A0A6P5ADS7_BRABE</name>
<dbReference type="OrthoDB" id="10003276at2759"/>
<dbReference type="SUPFAM" id="SSF49742">
    <property type="entry name" value="PHM/PNGase F"/>
    <property type="match status" value="2"/>
</dbReference>
<gene>
    <name evidence="12" type="primary">LOC109485357</name>
</gene>
<evidence type="ECO:0000256" key="6">
    <source>
        <dbReference type="ARBA" id="ARBA00023033"/>
    </source>
</evidence>
<comment type="similarity">
    <text evidence="2">Belongs to the copper type II ascorbate-dependent monooxygenase family.</text>
</comment>
<keyword evidence="7" id="KW-1015">Disulfide bond</keyword>
<dbReference type="Proteomes" id="UP000515135">
    <property type="component" value="Unplaced"/>
</dbReference>
<dbReference type="CDD" id="cd09631">
    <property type="entry name" value="DOMON_DOH"/>
    <property type="match status" value="1"/>
</dbReference>
<dbReference type="FunFam" id="2.60.120.310:FF:000004">
    <property type="entry name" value="DBH-like monooxygenase protein 1"/>
    <property type="match status" value="1"/>
</dbReference>
<keyword evidence="8" id="KW-0325">Glycoprotein</keyword>
<dbReference type="Gene3D" id="2.60.120.230">
    <property type="match status" value="1"/>
</dbReference>
<reference evidence="12" key="1">
    <citation type="submission" date="2025-08" db="UniProtKB">
        <authorList>
            <consortium name="RefSeq"/>
        </authorList>
    </citation>
    <scope>IDENTIFICATION</scope>
    <source>
        <tissue evidence="12">Gonad</tissue>
    </source>
</reference>
<dbReference type="InterPro" id="IPR024548">
    <property type="entry name" value="Cu2_monoox_C"/>
</dbReference>
<evidence type="ECO:0000259" key="10">
    <source>
        <dbReference type="PROSITE" id="PS50836"/>
    </source>
</evidence>
<dbReference type="GeneID" id="109485357"/>
<evidence type="ECO:0000256" key="5">
    <source>
        <dbReference type="ARBA" id="ARBA00023008"/>
    </source>
</evidence>
<dbReference type="InterPro" id="IPR036939">
    <property type="entry name" value="Cu2_ascorb_mOase_N_sf"/>
</dbReference>
<comment type="cofactor">
    <cofactor evidence="1">
        <name>Cu(2+)</name>
        <dbReference type="ChEBI" id="CHEBI:29036"/>
    </cofactor>
</comment>
<dbReference type="GO" id="GO:0042420">
    <property type="term" value="P:dopamine catabolic process"/>
    <property type="evidence" value="ECO:0007669"/>
    <property type="project" value="TreeGrafter"/>
</dbReference>
<dbReference type="GO" id="GO:0042421">
    <property type="term" value="P:norepinephrine biosynthetic process"/>
    <property type="evidence" value="ECO:0007669"/>
    <property type="project" value="TreeGrafter"/>
</dbReference>
<feature type="chain" id="PRO_5027774038" evidence="9">
    <location>
        <begin position="20"/>
        <end position="579"/>
    </location>
</feature>
<dbReference type="PANTHER" id="PTHR10157">
    <property type="entry name" value="DOPAMINE BETA HYDROXYLASE RELATED"/>
    <property type="match status" value="1"/>
</dbReference>
<dbReference type="FunFam" id="2.60.120.230:FF:000001">
    <property type="entry name" value="Monooxygenase, DBH-like 1"/>
    <property type="match status" value="1"/>
</dbReference>
<proteinExistence type="inferred from homology"/>
<dbReference type="GO" id="GO:0004500">
    <property type="term" value="F:dopamine beta-monooxygenase activity"/>
    <property type="evidence" value="ECO:0007669"/>
    <property type="project" value="InterPro"/>
</dbReference>
<dbReference type="InterPro" id="IPR008977">
    <property type="entry name" value="PHM/PNGase_F_dom_sf"/>
</dbReference>
<keyword evidence="11" id="KW-1185">Reference proteome</keyword>
<dbReference type="GO" id="GO:0005507">
    <property type="term" value="F:copper ion binding"/>
    <property type="evidence" value="ECO:0007669"/>
    <property type="project" value="InterPro"/>
</dbReference>
<evidence type="ECO:0000256" key="1">
    <source>
        <dbReference type="ARBA" id="ARBA00001973"/>
    </source>
</evidence>
<keyword evidence="4" id="KW-0560">Oxidoreductase</keyword>
<dbReference type="InterPro" id="IPR045266">
    <property type="entry name" value="DOH_DOMON"/>
</dbReference>
<dbReference type="Pfam" id="PF03712">
    <property type="entry name" value="Cu2_monoox_C"/>
    <property type="match status" value="1"/>
</dbReference>
<evidence type="ECO:0000256" key="9">
    <source>
        <dbReference type="SAM" id="SignalP"/>
    </source>
</evidence>
<dbReference type="GO" id="GO:0006589">
    <property type="term" value="P:octopamine biosynthetic process"/>
    <property type="evidence" value="ECO:0007669"/>
    <property type="project" value="TreeGrafter"/>
</dbReference>
<dbReference type="PANTHER" id="PTHR10157:SF23">
    <property type="entry name" value="MOXD1 HOMOLOG 1"/>
    <property type="match status" value="1"/>
</dbReference>
<evidence type="ECO:0000256" key="7">
    <source>
        <dbReference type="ARBA" id="ARBA00023157"/>
    </source>
</evidence>
<sequence length="579" mass="65869">MASFWARVWIVAAVTVTLATCLEGKFTHSAYLDPAREKYFLQWRLDADTITFRASVATLGYVGFGISPNGDMIGSDIVTGFVTDHGDTFCYDRYASARTTPTIDASQDWRLEASGENGTHTFLQFSRNLVLCDSTDRTIKAGTTRVIWAYHNQDPQHDTALMYHGETRGARSLMLLDVPQNREMPDDVQTIDLLNTYSVMKKQTVYWYRGFKVPDFGGKRHIIAFEPVLQPGHEGMIHHMDLYTCLKDVDPDMYDGVQHARHSRDFPEDWHSCKIRLVAWEVGGEGIYYPEKAGLSVGGPDDPTFFLMETHYNNPQHKTGIVDRSGLRVLYTSELRQHDLGYMQLGMEVARTLIIPPGSQAFVTAGTCYPDCLEKAMEEESIEKIHVIGVHFHTHLAGRKMKMRHVRNGVELPWIRNDGNFDFNFQQTVSLQKEVEVLKGDYLIVECTYNTTDRRKVTYGGLSTEEEMCFGHILHYPNMKLRRCKSNPHKASYLTALGATEVTFSAAENDYVPIQPRHMAGKTIQKLLHSIDWDENTRQTFQTQQRTGNTSVTCMKKDTSVEAYHQGDIEVCRKPPFAT</sequence>